<dbReference type="PROSITE" id="PS50262">
    <property type="entry name" value="G_PROTEIN_RECEP_F1_2"/>
    <property type="match status" value="1"/>
</dbReference>
<feature type="transmembrane region" description="Helical" evidence="5">
    <location>
        <begin position="119"/>
        <end position="136"/>
    </location>
</feature>
<dbReference type="WBParaSite" id="Smp_242910.1">
    <property type="protein sequence ID" value="Smp_242910.1"/>
    <property type="gene ID" value="Smp_242910"/>
</dbReference>
<keyword evidence="2 5" id="KW-0812">Transmembrane</keyword>
<evidence type="ECO:0000256" key="2">
    <source>
        <dbReference type="ARBA" id="ARBA00022692"/>
    </source>
</evidence>
<dbReference type="InParanoid" id="A0A5K4EZY5"/>
<reference evidence="7" key="1">
    <citation type="journal article" date="2012" name="PLoS Negl. Trop. Dis.">
        <title>A systematically improved high quality genome and transcriptome of the human blood fluke Schistosoma mansoni.</title>
        <authorList>
            <person name="Protasio A.V."/>
            <person name="Tsai I.J."/>
            <person name="Babbage A."/>
            <person name="Nichol S."/>
            <person name="Hunt M."/>
            <person name="Aslett M.A."/>
            <person name="De Silva N."/>
            <person name="Velarde G.S."/>
            <person name="Anderson T.J."/>
            <person name="Clark R.C."/>
            <person name="Davidson C."/>
            <person name="Dillon G.P."/>
            <person name="Holroyd N.E."/>
            <person name="LoVerde P.T."/>
            <person name="Lloyd C."/>
            <person name="McQuillan J."/>
            <person name="Oliveira G."/>
            <person name="Otto T.D."/>
            <person name="Parker-Manuel S.J."/>
            <person name="Quail M.A."/>
            <person name="Wilson R.A."/>
            <person name="Zerlotini A."/>
            <person name="Dunne D.W."/>
            <person name="Berriman M."/>
        </authorList>
    </citation>
    <scope>NUCLEOTIDE SEQUENCE [LARGE SCALE GENOMIC DNA]</scope>
    <source>
        <strain evidence="7">Puerto Rican</strain>
    </source>
</reference>
<protein>
    <submittedName>
        <fullName evidence="8">G_PROTEIN_RECEP_F1_2 domain-containing protein</fullName>
    </submittedName>
</protein>
<name>A0A5K4EZY5_SCHMA</name>
<feature type="transmembrane region" description="Helical" evidence="5">
    <location>
        <begin position="230"/>
        <end position="250"/>
    </location>
</feature>
<evidence type="ECO:0000259" key="6">
    <source>
        <dbReference type="PROSITE" id="PS50262"/>
    </source>
</evidence>
<dbReference type="PANTHER" id="PTHR46641:SF25">
    <property type="entry name" value="CNMAMIDE RECEPTOR-RELATED"/>
    <property type="match status" value="1"/>
</dbReference>
<dbReference type="GO" id="GO:0004930">
    <property type="term" value="F:G protein-coupled receptor activity"/>
    <property type="evidence" value="ECO:0007669"/>
    <property type="project" value="InterPro"/>
</dbReference>
<dbReference type="PANTHER" id="PTHR46641">
    <property type="entry name" value="FMRFAMIDE RECEPTOR-RELATED"/>
    <property type="match status" value="1"/>
</dbReference>
<feature type="transmembrane region" description="Helical" evidence="5">
    <location>
        <begin position="531"/>
        <end position="556"/>
    </location>
</feature>
<evidence type="ECO:0000313" key="7">
    <source>
        <dbReference type="Proteomes" id="UP000008854"/>
    </source>
</evidence>
<proteinExistence type="predicted"/>
<sequence length="617" mass="72802">MTSFGPHYICDYIKHSTIPKSFSESTLLSTIEFINNQSNNMEKLLSTNHLLQRYTNDTTYISSSSSSLYIKEDQLNTLLTPIEYNSIYHDYPPFDNNIPFSIIILCSIIDYLWNYIPPLIFLIGTIGNLFTFLIFYKLRTTLYPSSNIYLLFLSIIDECVLFTGLLRRWLDKLLNIRLEDKHWLLCKAIQFIGVTTSYISVWIIVLITIERTIVIISPISSIYMNHIKHSYIFIISLCCIATIISLHFFFTVNLVTMTSSYYDQNNTNSTWTINEDYSKININHTTFLQVTPNYLNYYEQNNINSTLPINEPYLQVTYDHFHDSNHLICDFYLIYKQNGFQSIWIWIDATLYSYLPFIIILISNILILINLYWATKKRFHLINKMSSKKFLYRYTTDNDHFNNLDHHHHHQDHKKMDHLSMKLNQSSLCSTTSIYHRKHDTLQLQMITPQTPSTPSMNSCHSDEITNTNIDIFHTNNNHSNVKLYKCKHPIVTMQLKPSNHHHNTNLKGITMKTSRSHPTMYSNEMRQLTILLMLISCIFLITTAPIVLIKLLLAWKLKIFFLKKNKIILLEFIDCIAELLMYINHAINFYLYCAVGTKFRKEFKKFLKCELKKRKY</sequence>
<comment type="subcellular location">
    <subcellularLocation>
        <location evidence="1">Membrane</location>
    </subcellularLocation>
</comment>
<evidence type="ECO:0000256" key="3">
    <source>
        <dbReference type="ARBA" id="ARBA00022989"/>
    </source>
</evidence>
<evidence type="ECO:0000256" key="1">
    <source>
        <dbReference type="ARBA" id="ARBA00004370"/>
    </source>
</evidence>
<feature type="transmembrane region" description="Helical" evidence="5">
    <location>
        <begin position="568"/>
        <end position="596"/>
    </location>
</feature>
<dbReference type="Gene3D" id="1.20.1070.10">
    <property type="entry name" value="Rhodopsin 7-helix transmembrane proteins"/>
    <property type="match status" value="2"/>
</dbReference>
<dbReference type="InterPro" id="IPR052954">
    <property type="entry name" value="GPCR-Ligand_Int"/>
</dbReference>
<evidence type="ECO:0000256" key="4">
    <source>
        <dbReference type="ARBA" id="ARBA00023136"/>
    </source>
</evidence>
<feature type="transmembrane region" description="Helical" evidence="5">
    <location>
        <begin position="189"/>
        <end position="209"/>
    </location>
</feature>
<evidence type="ECO:0000313" key="8">
    <source>
        <dbReference type="WBParaSite" id="Smp_242910.1"/>
    </source>
</evidence>
<feature type="domain" description="G-protein coupled receptors family 1 profile" evidence="6">
    <location>
        <begin position="127"/>
        <end position="593"/>
    </location>
</feature>
<dbReference type="InterPro" id="IPR000276">
    <property type="entry name" value="GPCR_Rhodpsn"/>
</dbReference>
<keyword evidence="3 5" id="KW-1133">Transmembrane helix</keyword>
<dbReference type="SUPFAM" id="SSF81321">
    <property type="entry name" value="Family A G protein-coupled receptor-like"/>
    <property type="match status" value="2"/>
</dbReference>
<accession>A0A5K4EZY5</accession>
<feature type="transmembrane region" description="Helical" evidence="5">
    <location>
        <begin position="354"/>
        <end position="375"/>
    </location>
</feature>
<evidence type="ECO:0000256" key="5">
    <source>
        <dbReference type="SAM" id="Phobius"/>
    </source>
</evidence>
<keyword evidence="7" id="KW-1185">Reference proteome</keyword>
<organism evidence="7 8">
    <name type="scientific">Schistosoma mansoni</name>
    <name type="common">Blood fluke</name>
    <dbReference type="NCBI Taxonomy" id="6183"/>
    <lineage>
        <taxon>Eukaryota</taxon>
        <taxon>Metazoa</taxon>
        <taxon>Spiralia</taxon>
        <taxon>Lophotrochozoa</taxon>
        <taxon>Platyhelminthes</taxon>
        <taxon>Trematoda</taxon>
        <taxon>Digenea</taxon>
        <taxon>Strigeidida</taxon>
        <taxon>Schistosomatoidea</taxon>
        <taxon>Schistosomatidae</taxon>
        <taxon>Schistosoma</taxon>
    </lineage>
</organism>
<dbReference type="InterPro" id="IPR017452">
    <property type="entry name" value="GPCR_Rhodpsn_7TM"/>
</dbReference>
<dbReference type="Proteomes" id="UP000008854">
    <property type="component" value="Unassembled WGS sequence"/>
</dbReference>
<feature type="transmembrane region" description="Helical" evidence="5">
    <location>
        <begin position="148"/>
        <end position="169"/>
    </location>
</feature>
<dbReference type="PRINTS" id="PR00237">
    <property type="entry name" value="GPCRRHODOPSN"/>
</dbReference>
<dbReference type="AlphaFoldDB" id="A0A5K4EZY5"/>
<reference evidence="8" key="2">
    <citation type="submission" date="2019-11" db="UniProtKB">
        <authorList>
            <consortium name="WormBaseParasite"/>
        </authorList>
    </citation>
    <scope>IDENTIFICATION</scope>
    <source>
        <strain evidence="8">Puerto Rican</strain>
    </source>
</reference>
<dbReference type="Pfam" id="PF00001">
    <property type="entry name" value="7tm_1"/>
    <property type="match status" value="1"/>
</dbReference>
<dbReference type="GO" id="GO:0016020">
    <property type="term" value="C:membrane"/>
    <property type="evidence" value="ECO:0007669"/>
    <property type="project" value="UniProtKB-SubCell"/>
</dbReference>
<keyword evidence="4 5" id="KW-0472">Membrane</keyword>